<keyword evidence="2" id="KW-1133">Transmembrane helix</keyword>
<feature type="region of interest" description="Disordered" evidence="1">
    <location>
        <begin position="80"/>
        <end position="102"/>
    </location>
</feature>
<sequence>MKKSIWSDEEIENLLRKLPSIKSETRAEDVYNSIRKRSDRTRSNQRIWASVLAGLATLLFLFLVIPSFFNLNENVQLSDVSKESGSEQYSNFTGEDRSNNQDKNAADYEIADSFSENLSEKSTQSTDEASIQMERSIENNDDSTYSMMQQPEVPIGKALYANELNGMANLTVGLVTKDGIVISFTFKLPVRDEGQDAATLYNEWADRIDEEGMGLVSYHPMTGNFSARGETIFFTVENEELYGQSSSAELIFQEVLKESFMNSGYEKINVINRDGLPAEIGSFEEMKPIELSLESKGYYIMKMESGKYHYVPSHQSFLTFDAAFEAMRESPNDRYSAVIPKDVTASFEESGDLLNISFDQELIPESMGEKDLLPLIEVLLLTAKSFGYKEVKFENVGLDSLDGFLFTHPIAVPIGINKGIIE</sequence>
<evidence type="ECO:0000256" key="1">
    <source>
        <dbReference type="SAM" id="MobiDB-lite"/>
    </source>
</evidence>
<gene>
    <name evidence="3" type="ORF">KP78_31980</name>
</gene>
<accession>A0A0C2RR53</accession>
<comment type="caution">
    <text evidence="3">The sequence shown here is derived from an EMBL/GenBank/DDBJ whole genome shotgun (WGS) entry which is preliminary data.</text>
</comment>
<reference evidence="3 4" key="1">
    <citation type="submission" date="2015-01" db="EMBL/GenBank/DDBJ databases">
        <title>Genome sequencing of Jeotgalibacillus soli.</title>
        <authorList>
            <person name="Goh K.M."/>
            <person name="Chan K.-G."/>
            <person name="Yaakop A.S."/>
            <person name="Ee R."/>
            <person name="Gan H.M."/>
            <person name="Chan C.S."/>
        </authorList>
    </citation>
    <scope>NUCLEOTIDE SEQUENCE [LARGE SCALE GENOMIC DNA]</scope>
    <source>
        <strain evidence="3 4">P9</strain>
    </source>
</reference>
<evidence type="ECO:0000313" key="4">
    <source>
        <dbReference type="Proteomes" id="UP000031938"/>
    </source>
</evidence>
<keyword evidence="2" id="KW-0812">Transmembrane</keyword>
<proteinExistence type="predicted"/>
<keyword evidence="4" id="KW-1185">Reference proteome</keyword>
<name>A0A0C2RR53_9BACL</name>
<dbReference type="PATRIC" id="fig|889306.3.peg.3212"/>
<dbReference type="AlphaFoldDB" id="A0A0C2RR53"/>
<dbReference type="STRING" id="889306.KP78_31980"/>
<keyword evidence="2" id="KW-0472">Membrane</keyword>
<dbReference type="RefSeq" id="WP_041090137.1">
    <property type="nucleotide sequence ID" value="NZ_JXRP01000019.1"/>
</dbReference>
<organism evidence="3 4">
    <name type="scientific">Jeotgalibacillus soli</name>
    <dbReference type="NCBI Taxonomy" id="889306"/>
    <lineage>
        <taxon>Bacteria</taxon>
        <taxon>Bacillati</taxon>
        <taxon>Bacillota</taxon>
        <taxon>Bacilli</taxon>
        <taxon>Bacillales</taxon>
        <taxon>Caryophanaceae</taxon>
        <taxon>Jeotgalibacillus</taxon>
    </lineage>
</organism>
<evidence type="ECO:0008006" key="5">
    <source>
        <dbReference type="Google" id="ProtNLM"/>
    </source>
</evidence>
<dbReference type="EMBL" id="JXRP01000019">
    <property type="protein sequence ID" value="KIL44234.1"/>
    <property type="molecule type" value="Genomic_DNA"/>
</dbReference>
<dbReference type="OrthoDB" id="2965336at2"/>
<protein>
    <recommendedName>
        <fullName evidence="5">Negative regulator of sigma-X activity</fullName>
    </recommendedName>
</protein>
<evidence type="ECO:0000256" key="2">
    <source>
        <dbReference type="SAM" id="Phobius"/>
    </source>
</evidence>
<dbReference type="Proteomes" id="UP000031938">
    <property type="component" value="Unassembled WGS sequence"/>
</dbReference>
<evidence type="ECO:0000313" key="3">
    <source>
        <dbReference type="EMBL" id="KIL44234.1"/>
    </source>
</evidence>
<feature type="transmembrane region" description="Helical" evidence="2">
    <location>
        <begin position="47"/>
        <end position="69"/>
    </location>
</feature>